<feature type="transmembrane region" description="Helical" evidence="1">
    <location>
        <begin position="116"/>
        <end position="139"/>
    </location>
</feature>
<evidence type="ECO:0000256" key="1">
    <source>
        <dbReference type="SAM" id="Phobius"/>
    </source>
</evidence>
<comment type="caution">
    <text evidence="3">The sequence shown here is derived from an EMBL/GenBank/DDBJ whole genome shotgun (WGS) entry which is preliminary data.</text>
</comment>
<feature type="transmembrane region" description="Helical" evidence="1">
    <location>
        <begin position="77"/>
        <end position="104"/>
    </location>
</feature>
<feature type="domain" description="DUF1707" evidence="2">
    <location>
        <begin position="6"/>
        <end position="57"/>
    </location>
</feature>
<evidence type="ECO:0000259" key="2">
    <source>
        <dbReference type="Pfam" id="PF08044"/>
    </source>
</evidence>
<accession>A0A919K1X6</accession>
<keyword evidence="4" id="KW-1185">Reference proteome</keyword>
<evidence type="ECO:0000313" key="4">
    <source>
        <dbReference type="Proteomes" id="UP000636960"/>
    </source>
</evidence>
<name>A0A919K1X6_9ACTN</name>
<gene>
    <name evidence="3" type="ORF">Ari01nite_47890</name>
</gene>
<protein>
    <recommendedName>
        <fullName evidence="2">DUF1707 domain-containing protein</fullName>
    </recommendedName>
</protein>
<organism evidence="3 4">
    <name type="scientific">Paractinoplanes rishiriensis</name>
    <dbReference type="NCBI Taxonomy" id="1050105"/>
    <lineage>
        <taxon>Bacteria</taxon>
        <taxon>Bacillati</taxon>
        <taxon>Actinomycetota</taxon>
        <taxon>Actinomycetes</taxon>
        <taxon>Micromonosporales</taxon>
        <taxon>Micromonosporaceae</taxon>
        <taxon>Paractinoplanes</taxon>
    </lineage>
</organism>
<keyword evidence="1" id="KW-0472">Membrane</keyword>
<dbReference type="InterPro" id="IPR012551">
    <property type="entry name" value="DUF1707_SHOCT-like"/>
</dbReference>
<proteinExistence type="predicted"/>
<dbReference type="RefSeq" id="WP_203784158.1">
    <property type="nucleotide sequence ID" value="NZ_BOMV01000056.1"/>
</dbReference>
<dbReference type="Pfam" id="PF08044">
    <property type="entry name" value="DUF1707"/>
    <property type="match status" value="1"/>
</dbReference>
<keyword evidence="1" id="KW-1133">Transmembrane helix</keyword>
<reference evidence="3" key="1">
    <citation type="submission" date="2021-01" db="EMBL/GenBank/DDBJ databases">
        <title>Whole genome shotgun sequence of Actinoplanes rishiriensis NBRC 108556.</title>
        <authorList>
            <person name="Komaki H."/>
            <person name="Tamura T."/>
        </authorList>
    </citation>
    <scope>NUCLEOTIDE SEQUENCE</scope>
    <source>
        <strain evidence="3">NBRC 108556</strain>
    </source>
</reference>
<keyword evidence="1" id="KW-0812">Transmembrane</keyword>
<dbReference type="Proteomes" id="UP000636960">
    <property type="component" value="Unassembled WGS sequence"/>
</dbReference>
<dbReference type="AlphaFoldDB" id="A0A919K1X6"/>
<evidence type="ECO:0000313" key="3">
    <source>
        <dbReference type="EMBL" id="GIE97324.1"/>
    </source>
</evidence>
<sequence>MGRDQRVGHAERTQVLGLLGNAYEAGLLPVGDYDARVAAVGTATYASELSFQVSDLPPAYAWGARAAPAEPRAAGRIALILGIASVPLSFCAIGGILGVLAVISSRGAGTGVTLALIGRIFGIVGIALSLTAVFAFFYFRNASLGP</sequence>
<dbReference type="EMBL" id="BOMV01000056">
    <property type="protein sequence ID" value="GIE97324.1"/>
    <property type="molecule type" value="Genomic_DNA"/>
</dbReference>